<feature type="non-terminal residue" evidence="3">
    <location>
        <position position="255"/>
    </location>
</feature>
<protein>
    <submittedName>
        <fullName evidence="3">Uncharacterized protein</fullName>
    </submittedName>
</protein>
<dbReference type="AlphaFoldDB" id="X1GNA8"/>
<keyword evidence="2" id="KW-1133">Transmembrane helix</keyword>
<keyword evidence="2" id="KW-0472">Membrane</keyword>
<keyword evidence="2" id="KW-0812">Transmembrane</keyword>
<feature type="region of interest" description="Disordered" evidence="1">
    <location>
        <begin position="145"/>
        <end position="192"/>
    </location>
</feature>
<organism evidence="3">
    <name type="scientific">marine sediment metagenome</name>
    <dbReference type="NCBI Taxonomy" id="412755"/>
    <lineage>
        <taxon>unclassified sequences</taxon>
        <taxon>metagenomes</taxon>
        <taxon>ecological metagenomes</taxon>
    </lineage>
</organism>
<proteinExistence type="predicted"/>
<evidence type="ECO:0000256" key="2">
    <source>
        <dbReference type="SAM" id="Phobius"/>
    </source>
</evidence>
<dbReference type="EMBL" id="BARU01007584">
    <property type="protein sequence ID" value="GAH46355.1"/>
    <property type="molecule type" value="Genomic_DNA"/>
</dbReference>
<evidence type="ECO:0000313" key="3">
    <source>
        <dbReference type="EMBL" id="GAH46355.1"/>
    </source>
</evidence>
<gene>
    <name evidence="3" type="ORF">S03H2_14939</name>
</gene>
<accession>X1GNA8</accession>
<feature type="transmembrane region" description="Helical" evidence="2">
    <location>
        <begin position="7"/>
        <end position="29"/>
    </location>
</feature>
<reference evidence="3" key="1">
    <citation type="journal article" date="2014" name="Front. Microbiol.">
        <title>High frequency of phylogenetically diverse reductive dehalogenase-homologous genes in deep subseafloor sedimentary metagenomes.</title>
        <authorList>
            <person name="Kawai M."/>
            <person name="Futagami T."/>
            <person name="Toyoda A."/>
            <person name="Takaki Y."/>
            <person name="Nishi S."/>
            <person name="Hori S."/>
            <person name="Arai W."/>
            <person name="Tsubouchi T."/>
            <person name="Morono Y."/>
            <person name="Uchiyama I."/>
            <person name="Ito T."/>
            <person name="Fujiyama A."/>
            <person name="Inagaki F."/>
            <person name="Takami H."/>
        </authorList>
    </citation>
    <scope>NUCLEOTIDE SEQUENCE</scope>
    <source>
        <strain evidence="3">Expedition CK06-06</strain>
    </source>
</reference>
<feature type="compositionally biased region" description="Low complexity" evidence="1">
    <location>
        <begin position="171"/>
        <end position="192"/>
    </location>
</feature>
<name>X1GNA8_9ZZZZ</name>
<sequence length="255" mass="27577">MRDERGHWYLLTGFVIGIVLGLVYAWLIAPQQYQDRDTSPASLQPEFKDQYRAMIAAAYVATGNLPRAEARLELLDDDDVVHALAEQAQRTLGEGDSPLQAQALGLLAVALGQGESALIPTTIPTETTALEQTSNTPQITNTITAPAEKSTSESAAANPSLQPPDLTPQATRTSNLTSSPLPTRTPTVTPGTPFVLQENNFVCDTKITGPLIQIFAENSSGQQLSNREINVTWEEGEDYFYTGLKPEIGPGYADF</sequence>
<comment type="caution">
    <text evidence="3">The sequence shown here is derived from an EMBL/GenBank/DDBJ whole genome shotgun (WGS) entry which is preliminary data.</text>
</comment>
<evidence type="ECO:0000256" key="1">
    <source>
        <dbReference type="SAM" id="MobiDB-lite"/>
    </source>
</evidence>